<dbReference type="InterPro" id="IPR007055">
    <property type="entry name" value="BON_dom"/>
</dbReference>
<gene>
    <name evidence="2" type="ORF">LPBF_00590</name>
</gene>
<feature type="domain" description="BON" evidence="1">
    <location>
        <begin position="83"/>
        <end position="151"/>
    </location>
</feature>
<dbReference type="RefSeq" id="WP_066331069.1">
    <property type="nucleotide sequence ID" value="NZ_CP017688.1"/>
</dbReference>
<dbReference type="PANTHER" id="PTHR34606:SF4">
    <property type="entry name" value="OUTER MEMBRANE LIPOPROTEIN DOLP"/>
    <property type="match status" value="1"/>
</dbReference>
<dbReference type="Proteomes" id="UP000093510">
    <property type="component" value="Unassembled WGS sequence"/>
</dbReference>
<name>A0A1B9E9A5_9FLAO</name>
<dbReference type="Gene3D" id="3.30.1340.30">
    <property type="match status" value="2"/>
</dbReference>
<dbReference type="STRING" id="1763534.GCA_001831475_01844"/>
<reference evidence="2 3" key="1">
    <citation type="submission" date="2016-03" db="EMBL/GenBank/DDBJ databases">
        <authorList>
            <person name="Ploux O."/>
        </authorList>
    </citation>
    <scope>NUCLEOTIDE SEQUENCE [LARGE SCALE GENOMIC DNA]</scope>
    <source>
        <strain evidence="2 3">LPB0076</strain>
    </source>
</reference>
<evidence type="ECO:0000259" key="1">
    <source>
        <dbReference type="PROSITE" id="PS50914"/>
    </source>
</evidence>
<organism evidence="2 3">
    <name type="scientific">Flavobacterium crassostreae</name>
    <dbReference type="NCBI Taxonomy" id="1763534"/>
    <lineage>
        <taxon>Bacteria</taxon>
        <taxon>Pseudomonadati</taxon>
        <taxon>Bacteroidota</taxon>
        <taxon>Flavobacteriia</taxon>
        <taxon>Flavobacteriales</taxon>
        <taxon>Flavobacteriaceae</taxon>
        <taxon>Flavobacterium</taxon>
    </lineage>
</organism>
<evidence type="ECO:0000313" key="2">
    <source>
        <dbReference type="EMBL" id="OCB78529.1"/>
    </source>
</evidence>
<dbReference type="Pfam" id="PF04972">
    <property type="entry name" value="BON"/>
    <property type="match status" value="2"/>
</dbReference>
<feature type="domain" description="BON" evidence="1">
    <location>
        <begin position="12"/>
        <end position="80"/>
    </location>
</feature>
<evidence type="ECO:0000313" key="3">
    <source>
        <dbReference type="Proteomes" id="UP000093510"/>
    </source>
</evidence>
<dbReference type="PANTHER" id="PTHR34606">
    <property type="entry name" value="BON DOMAIN-CONTAINING PROTEIN"/>
    <property type="match status" value="1"/>
</dbReference>
<sequence>MEIDVNNQEEKRDMEITTEILFIFRWNWNTLNDTIKVNVIKGWVTLSGEVAWNYQKEVATKEVASLIGVLGVSNNIRIQSQKDTIINPTALKLALENHLALDSKNIRITVLGSNIILKGIVDSYYQKGIAECIAWKTPGVVHIDNELLIEED</sequence>
<accession>A0A1B9E9A5</accession>
<comment type="caution">
    <text evidence="2">The sequence shown here is derived from an EMBL/GenBank/DDBJ whole genome shotgun (WGS) entry which is preliminary data.</text>
</comment>
<dbReference type="PROSITE" id="PS50914">
    <property type="entry name" value="BON"/>
    <property type="match status" value="2"/>
</dbReference>
<keyword evidence="3" id="KW-1185">Reference proteome</keyword>
<dbReference type="InterPro" id="IPR051686">
    <property type="entry name" value="Lipoprotein_DolP"/>
</dbReference>
<dbReference type="EMBL" id="LVEP01000002">
    <property type="protein sequence ID" value="OCB78529.1"/>
    <property type="molecule type" value="Genomic_DNA"/>
</dbReference>
<dbReference type="OrthoDB" id="870892at2"/>
<proteinExistence type="predicted"/>
<protein>
    <recommendedName>
        <fullName evidence="1">BON domain-containing protein</fullName>
    </recommendedName>
</protein>
<dbReference type="AlphaFoldDB" id="A0A1B9E9A5"/>